<dbReference type="VEuPathDB" id="FungiDB:FOZG_04583"/>
<dbReference type="VEuPathDB" id="FungiDB:FOC1_g10012473"/>
<dbReference type="GO" id="GO:0005634">
    <property type="term" value="C:nucleus"/>
    <property type="evidence" value="ECO:0007669"/>
    <property type="project" value="UniProtKB-SubCell"/>
</dbReference>
<feature type="compositionally biased region" description="Polar residues" evidence="3">
    <location>
        <begin position="29"/>
        <end position="49"/>
    </location>
</feature>
<dbReference type="InterPro" id="IPR021858">
    <property type="entry name" value="Fun_TF"/>
</dbReference>
<accession>A0A2H3T2T3</accession>
<feature type="region of interest" description="Disordered" evidence="3">
    <location>
        <begin position="184"/>
        <end position="207"/>
    </location>
</feature>
<feature type="compositionally biased region" description="Basic and acidic residues" evidence="3">
    <location>
        <begin position="50"/>
        <end position="61"/>
    </location>
</feature>
<dbReference type="PANTHER" id="PTHR37534">
    <property type="entry name" value="TRANSCRIPTIONAL ACTIVATOR PROTEIN UGA3"/>
    <property type="match status" value="1"/>
</dbReference>
<organism evidence="4 5">
    <name type="scientific">Fusarium oxysporum</name>
    <name type="common">Fusarium vascular wilt</name>
    <dbReference type="NCBI Taxonomy" id="5507"/>
    <lineage>
        <taxon>Eukaryota</taxon>
        <taxon>Fungi</taxon>
        <taxon>Dikarya</taxon>
        <taxon>Ascomycota</taxon>
        <taxon>Pezizomycotina</taxon>
        <taxon>Sordariomycetes</taxon>
        <taxon>Hypocreomycetidae</taxon>
        <taxon>Hypocreales</taxon>
        <taxon>Nectriaceae</taxon>
        <taxon>Fusarium</taxon>
        <taxon>Fusarium oxysporum species complex</taxon>
    </lineage>
</organism>
<dbReference type="Pfam" id="PF11951">
    <property type="entry name" value="Fungal_trans_2"/>
    <property type="match status" value="2"/>
</dbReference>
<sequence>MCTSQHVCCPGYQQRLKWSTKHEVSFNHKSLNTRSPTSSTSSFAENQPEINHRTPSDCASHQEVEQQAWPLPPTLASGIGDFELTFLKDWNWFGESVGDFVAEFATVDYPEMTVEADPGLPEQDSETYTPWADESQWLNASDTLGTFSNFGLDSYENLAPVASLVDIPPFGQSEETFLVDTKDQELISTTSSHPSQEQTSQPTSQTTLPFYHSSVPQTLTHTPTFLIDYWFHTVCATWNSFDSAKNLNRSVALEAFPHSEGLACSLQSMAAAYLAEHLPHFRGIAITMTLAAVKAIRRELSMSLCPHVLPRHLLLSMFCIGTSACWTDPLQFGLPFLKETKAILKSYNQSKHFLSKDDQDALLFFNKSTLYWDMLCSIIGAQDTDIIDPLTTSSAMSSQPWSSQGNLHPWTGVSTEIMELFFRSILLCKGFRTRMTQDHRQSSRSLQAALRDIKEARELHQCLKSFPIPAEQHICDTGDMLTPKKHLVQIAEAYRLAAMAHLYQTFSDLRNQDTLQNGYDPVDDEYRVLDLGLKIIRILEKIPLASGTRCIQPLLCLTAGIIMKLDMPAINPQQHTSTLLSDILSADLRSPPLHDPRFQDIHHNTLGATKRSIEIGQGRRFVLERLSILESSLPPKPIRVVKELVQTVWAAYDVQGAGVSQVHWINIMAQSNLRTIFG</sequence>
<feature type="compositionally biased region" description="Low complexity" evidence="3">
    <location>
        <begin position="188"/>
        <end position="207"/>
    </location>
</feature>
<dbReference type="VEuPathDB" id="FungiDB:HZS61_017231"/>
<gene>
    <name evidence="4" type="ORF">FRV6_06954</name>
</gene>
<comment type="subcellular location">
    <subcellularLocation>
        <location evidence="1">Nucleus</location>
    </subcellularLocation>
</comment>
<evidence type="ECO:0000256" key="2">
    <source>
        <dbReference type="ARBA" id="ARBA00023242"/>
    </source>
</evidence>
<dbReference type="VEuPathDB" id="FungiDB:FOXG_04547"/>
<dbReference type="GO" id="GO:0000976">
    <property type="term" value="F:transcription cis-regulatory region binding"/>
    <property type="evidence" value="ECO:0007669"/>
    <property type="project" value="TreeGrafter"/>
</dbReference>
<dbReference type="EMBL" id="FMJY01000004">
    <property type="protein sequence ID" value="SCO82741.1"/>
    <property type="molecule type" value="Genomic_DNA"/>
</dbReference>
<feature type="region of interest" description="Disordered" evidence="3">
    <location>
        <begin position="29"/>
        <end position="61"/>
    </location>
</feature>
<dbReference type="VEuPathDB" id="FungiDB:FOC4_g10001749"/>
<protein>
    <recommendedName>
        <fullName evidence="6">Transcription factor domain-containing protein</fullName>
    </recommendedName>
</protein>
<dbReference type="VEuPathDB" id="FungiDB:FOIG_15555"/>
<evidence type="ECO:0000313" key="5">
    <source>
        <dbReference type="Proteomes" id="UP000219369"/>
    </source>
</evidence>
<keyword evidence="2" id="KW-0539">Nucleus</keyword>
<evidence type="ECO:0000256" key="1">
    <source>
        <dbReference type="ARBA" id="ARBA00004123"/>
    </source>
</evidence>
<dbReference type="PANTHER" id="PTHR37534:SF11">
    <property type="entry name" value="ZN(II)2CYS6 TRANSCRIPTION FACTOR (EUROFUNG)"/>
    <property type="match status" value="1"/>
</dbReference>
<reference evidence="5" key="1">
    <citation type="submission" date="2016-09" db="EMBL/GenBank/DDBJ databases">
        <authorList>
            <person name="Guldener U."/>
        </authorList>
    </citation>
    <scope>NUCLEOTIDE SEQUENCE [LARGE SCALE GENOMIC DNA]</scope>
    <source>
        <strain evidence="5">V64-1</strain>
    </source>
</reference>
<dbReference type="Proteomes" id="UP000219369">
    <property type="component" value="Unassembled WGS sequence"/>
</dbReference>
<evidence type="ECO:0008006" key="6">
    <source>
        <dbReference type="Google" id="ProtNLM"/>
    </source>
</evidence>
<dbReference type="GO" id="GO:0045944">
    <property type="term" value="P:positive regulation of transcription by RNA polymerase II"/>
    <property type="evidence" value="ECO:0007669"/>
    <property type="project" value="TreeGrafter"/>
</dbReference>
<dbReference type="AlphaFoldDB" id="A0A2H3T2T3"/>
<dbReference type="OrthoDB" id="4835445at2759"/>
<evidence type="ECO:0000313" key="4">
    <source>
        <dbReference type="EMBL" id="SCO82741.1"/>
    </source>
</evidence>
<proteinExistence type="predicted"/>
<evidence type="ECO:0000256" key="3">
    <source>
        <dbReference type="SAM" id="MobiDB-lite"/>
    </source>
</evidence>
<name>A0A2H3T2T3_FUSOX</name>
<dbReference type="GO" id="GO:0003700">
    <property type="term" value="F:DNA-binding transcription factor activity"/>
    <property type="evidence" value="ECO:0007669"/>
    <property type="project" value="TreeGrafter"/>
</dbReference>